<dbReference type="GeneID" id="106176253"/>
<dbReference type="FunFam" id="2.30.29.170:FF:000001">
    <property type="entry name" value="EF-hand domain containing 1"/>
    <property type="match status" value="1"/>
</dbReference>
<reference evidence="10" key="1">
    <citation type="submission" date="2025-08" db="UniProtKB">
        <authorList>
            <consortium name="RefSeq"/>
        </authorList>
    </citation>
    <scope>IDENTIFICATION</scope>
    <source>
        <tissue evidence="10">Gonads</tissue>
    </source>
</reference>
<proteinExistence type="predicted"/>
<gene>
    <name evidence="10" type="primary">LOC106176253</name>
</gene>
<feature type="domain" description="DM10" evidence="8">
    <location>
        <begin position="427"/>
        <end position="534"/>
    </location>
</feature>
<feature type="domain" description="DM10" evidence="8">
    <location>
        <begin position="226"/>
        <end position="365"/>
    </location>
</feature>
<dbReference type="GO" id="GO:0005874">
    <property type="term" value="C:microtubule"/>
    <property type="evidence" value="ECO:0007669"/>
    <property type="project" value="TreeGrafter"/>
</dbReference>
<protein>
    <recommendedName>
        <fullName evidence="7">EF-hand domain-containing family member C2</fullName>
    </recommendedName>
</protein>
<dbReference type="InterPro" id="IPR011992">
    <property type="entry name" value="EF-hand-dom_pair"/>
</dbReference>
<evidence type="ECO:0000256" key="1">
    <source>
        <dbReference type="ARBA" id="ARBA00004430"/>
    </source>
</evidence>
<comment type="function">
    <text evidence="6">Microtubule inner protein (MIP) part of the dynein-decorated doublet microtubules (DMTs) in cilia axoneme, which is required for motile cilia beating.</text>
</comment>
<dbReference type="FunCoup" id="A0A1S3JUL5">
    <property type="interactions" value="20"/>
</dbReference>
<keyword evidence="5" id="KW-0966">Cell projection</keyword>
<dbReference type="Gene3D" id="2.30.29.170">
    <property type="match status" value="3"/>
</dbReference>
<dbReference type="KEGG" id="lak:106176253"/>
<dbReference type="OrthoDB" id="10255210at2759"/>
<dbReference type="OMA" id="HPEQFPH"/>
<evidence type="ECO:0000256" key="2">
    <source>
        <dbReference type="ARBA" id="ARBA00022490"/>
    </source>
</evidence>
<evidence type="ECO:0000259" key="8">
    <source>
        <dbReference type="PROSITE" id="PS51336"/>
    </source>
</evidence>
<dbReference type="FunFam" id="2.30.29.170:FF:000003">
    <property type="entry name" value="EF-hand domain (C-terminal) containing 1"/>
    <property type="match status" value="1"/>
</dbReference>
<dbReference type="FunFam" id="2.30.29.170:FF:000002">
    <property type="entry name" value="EF-hand domain (C-terminal) containing 1"/>
    <property type="match status" value="1"/>
</dbReference>
<dbReference type="AlphaFoldDB" id="A0A1S3JUL5"/>
<keyword evidence="3" id="KW-0677">Repeat</keyword>
<dbReference type="STRING" id="7574.A0A1S3JUL5"/>
<dbReference type="InParanoid" id="A0A1S3JUL5"/>
<evidence type="ECO:0000256" key="4">
    <source>
        <dbReference type="ARBA" id="ARBA00023212"/>
    </source>
</evidence>
<evidence type="ECO:0000313" key="10">
    <source>
        <dbReference type="RefSeq" id="XP_013414018.1"/>
    </source>
</evidence>
<evidence type="ECO:0000313" key="9">
    <source>
        <dbReference type="Proteomes" id="UP000085678"/>
    </source>
</evidence>
<keyword evidence="2" id="KW-0963">Cytoplasm</keyword>
<sequence>MALPNLPGNSFNPNLGKTRYHKSHHFDYRNEVSMMVGEEKPGIGGELLAGQKITPKNSVFPSGEGGNLPAWVAFDRQVLCFDAYFQEAVHEKREEQYRIRNSKIYFYLEDDSIQVIEPRMKNAGVPQGTLIRRHRIPRPAPYDDTFYTVEDFNVGNEVNLYSRIFKITGCDEFTHNFLRKLGVKVNAPEAVPADPYTKYRKAMDESMQPMRPYEKYDTLKQFLDHDRHVLRFYCHWDDTDSMFGDPRQMVLHYFLADDTIEIREIIQANSGRDAAPMFLRRARLPKEVSSLRQPGEKTDRTVLNVFGPTGHGGRYILDSLKTGAVHEEFYKDSDLMIGSVVSAWGRKILLCDADDFTKEYYRTKYGINNFTPIQYKGTPQGRKAREMPPYNGFGSEEDSLCSCMGLIPKPPRRDFVKFMEKDRHGLESNVLRFLARMDTTKPIDMDRRFIISYFLSDDTILVFEPPVRNSGIIGGKFLERGRVKKPDQPPYSTRLSEYYMAPDLYVGGLVIFNNHKFLLIDADEYAFRYMEQHSDEFPQANVDRIFEKLKELSKGKTEEVKSFFMRNDPGNTGNVQYEQFRNLLMQLSENRLAEHEIMTVGRHYMLRKDDDGVDLNTLAYIIQDLLRKHNFDININKLPDGLLQADANKCGYLHPEVVMTACKALRLPVPRDLVWALMTKCEINQEGLLKYDTFLQYLDWKNCPVVAPPNFQGTLDETWKGTMASKQVQVINYQALLNDAFGFAAES</sequence>
<name>A0A1S3JUL5_LINAN</name>
<evidence type="ECO:0000256" key="5">
    <source>
        <dbReference type="ARBA" id="ARBA00023273"/>
    </source>
</evidence>
<evidence type="ECO:0000256" key="7">
    <source>
        <dbReference type="ARBA" id="ARBA00039880"/>
    </source>
</evidence>
<dbReference type="SUPFAM" id="SSF47473">
    <property type="entry name" value="EF-hand"/>
    <property type="match status" value="1"/>
</dbReference>
<dbReference type="GO" id="GO:0010975">
    <property type="term" value="P:regulation of neuron projection development"/>
    <property type="evidence" value="ECO:0007669"/>
    <property type="project" value="TreeGrafter"/>
</dbReference>
<dbReference type="Pfam" id="PF06565">
    <property type="entry name" value="DM10_dom"/>
    <property type="match status" value="3"/>
</dbReference>
<dbReference type="RefSeq" id="XP_013414018.1">
    <property type="nucleotide sequence ID" value="XM_013558564.1"/>
</dbReference>
<accession>A0A1S3JUL5</accession>
<dbReference type="GO" id="GO:0005930">
    <property type="term" value="C:axoneme"/>
    <property type="evidence" value="ECO:0007669"/>
    <property type="project" value="UniProtKB-SubCell"/>
</dbReference>
<feature type="domain" description="DM10" evidence="8">
    <location>
        <begin position="75"/>
        <end position="182"/>
    </location>
</feature>
<dbReference type="PROSITE" id="PS51336">
    <property type="entry name" value="DM10"/>
    <property type="match status" value="3"/>
</dbReference>
<evidence type="ECO:0000256" key="3">
    <source>
        <dbReference type="ARBA" id="ARBA00022737"/>
    </source>
</evidence>
<keyword evidence="4" id="KW-0206">Cytoskeleton</keyword>
<dbReference type="InterPro" id="IPR006602">
    <property type="entry name" value="DM10_dom"/>
</dbReference>
<dbReference type="PANTHER" id="PTHR12086:SF11">
    <property type="entry name" value="EF-HAND DOMAIN-CONTAINING FAMILY MEMBER C2"/>
    <property type="match status" value="1"/>
</dbReference>
<dbReference type="SMART" id="SM00676">
    <property type="entry name" value="DM10"/>
    <property type="match status" value="3"/>
</dbReference>
<keyword evidence="9" id="KW-1185">Reference proteome</keyword>
<dbReference type="Gene3D" id="1.10.238.10">
    <property type="entry name" value="EF-hand"/>
    <property type="match status" value="1"/>
</dbReference>
<dbReference type="Proteomes" id="UP000085678">
    <property type="component" value="Unplaced"/>
</dbReference>
<comment type="subcellular location">
    <subcellularLocation>
        <location evidence="1">Cytoplasm</location>
        <location evidence="1">Cytoskeleton</location>
        <location evidence="1">Cilium axoneme</location>
    </subcellularLocation>
</comment>
<dbReference type="PANTHER" id="PTHR12086">
    <property type="entry name" value="EF-HAND DOMAIN C-TERMINAL CONTAINING PROTEIN"/>
    <property type="match status" value="1"/>
</dbReference>
<evidence type="ECO:0000256" key="6">
    <source>
        <dbReference type="ARBA" id="ARBA00035003"/>
    </source>
</evidence>
<dbReference type="InterPro" id="IPR040193">
    <property type="entry name" value="EFHC1/EFHC2/EFHB"/>
</dbReference>
<organism evidence="9 10">
    <name type="scientific">Lingula anatina</name>
    <name type="common">Brachiopod</name>
    <name type="synonym">Lingula unguis</name>
    <dbReference type="NCBI Taxonomy" id="7574"/>
    <lineage>
        <taxon>Eukaryota</taxon>
        <taxon>Metazoa</taxon>
        <taxon>Spiralia</taxon>
        <taxon>Lophotrochozoa</taxon>
        <taxon>Brachiopoda</taxon>
        <taxon>Linguliformea</taxon>
        <taxon>Lingulata</taxon>
        <taxon>Lingulida</taxon>
        <taxon>Linguloidea</taxon>
        <taxon>Lingulidae</taxon>
        <taxon>Lingula</taxon>
    </lineage>
</organism>